<dbReference type="Pfam" id="PF06314">
    <property type="entry name" value="ADC"/>
    <property type="match status" value="1"/>
</dbReference>
<dbReference type="GO" id="GO:0016829">
    <property type="term" value="F:lyase activity"/>
    <property type="evidence" value="ECO:0007669"/>
    <property type="project" value="InterPro"/>
</dbReference>
<dbReference type="EMBL" id="VYDA01000103">
    <property type="protein sequence ID" value="MYH60727.1"/>
    <property type="molecule type" value="Genomic_DNA"/>
</dbReference>
<sequence length="278" mass="30657">MPYTLQPNAMYRMPTHFGPRTGPRRGPDGRGFDCIDSPKSISYSVSYLTHGAAAEAILPPGFALNGEPVVTISATYMKEIDWLAGRGYNTLGASVPVTYSGRVDNVSGSLLLVLWENLTDPILTGREELGFSKIYCELPEPVAYNGASHCVGSWLGFRFLDLRLHKMTELSGQEIAAQSARAGGDGTLHYKYVPRTGEWGTADAEYAVLTPAHTPNRRVLGMWRGQGTVDWHRAKWEDMPTQYNIVNCLAELEILEYRGATITQTIGGKDLSDQRILE</sequence>
<accession>A0A6B1FXD7</accession>
<dbReference type="InterPro" id="IPR010451">
    <property type="entry name" value="Acetoacetate_decarboxylase"/>
</dbReference>
<protein>
    <recommendedName>
        <fullName evidence="2">Acetoacetate decarboxylase</fullName>
    </recommendedName>
</protein>
<organism evidence="1">
    <name type="scientific">Caldilineaceae bacterium SB0675_bin_29</name>
    <dbReference type="NCBI Taxonomy" id="2605266"/>
    <lineage>
        <taxon>Bacteria</taxon>
        <taxon>Bacillati</taxon>
        <taxon>Chloroflexota</taxon>
        <taxon>Caldilineae</taxon>
        <taxon>Caldilineales</taxon>
        <taxon>Caldilineaceae</taxon>
    </lineage>
</organism>
<dbReference type="InterPro" id="IPR023375">
    <property type="entry name" value="ADC_dom_sf"/>
</dbReference>
<proteinExistence type="predicted"/>
<gene>
    <name evidence="1" type="ORF">F4148_02825</name>
</gene>
<dbReference type="SUPFAM" id="SSF160104">
    <property type="entry name" value="Acetoacetate decarboxylase-like"/>
    <property type="match status" value="1"/>
</dbReference>
<name>A0A6B1FXD7_9CHLR</name>
<dbReference type="AlphaFoldDB" id="A0A6B1FXD7"/>
<comment type="caution">
    <text evidence="1">The sequence shown here is derived from an EMBL/GenBank/DDBJ whole genome shotgun (WGS) entry which is preliminary data.</text>
</comment>
<dbReference type="Gene3D" id="2.40.400.10">
    <property type="entry name" value="Acetoacetate decarboxylase-like"/>
    <property type="match status" value="1"/>
</dbReference>
<evidence type="ECO:0000313" key="1">
    <source>
        <dbReference type="EMBL" id="MYH60727.1"/>
    </source>
</evidence>
<reference evidence="1" key="1">
    <citation type="submission" date="2019-09" db="EMBL/GenBank/DDBJ databases">
        <title>Characterisation of the sponge microbiome using genome-centric metagenomics.</title>
        <authorList>
            <person name="Engelberts J.P."/>
            <person name="Robbins S.J."/>
            <person name="De Goeij J.M."/>
            <person name="Aranda M."/>
            <person name="Bell S.C."/>
            <person name="Webster N.S."/>
        </authorList>
    </citation>
    <scope>NUCLEOTIDE SEQUENCE</scope>
    <source>
        <strain evidence="1">SB0675_bin_29</strain>
    </source>
</reference>
<evidence type="ECO:0008006" key="2">
    <source>
        <dbReference type="Google" id="ProtNLM"/>
    </source>
</evidence>